<dbReference type="AlphaFoldDB" id="A7EYM6"/>
<dbReference type="GeneID" id="5484658"/>
<dbReference type="RefSeq" id="XP_001588894.1">
    <property type="nucleotide sequence ID" value="XM_001588844.1"/>
</dbReference>
<dbReference type="EMBL" id="CH476635">
    <property type="protein sequence ID" value="EDN94568.1"/>
    <property type="molecule type" value="Genomic_DNA"/>
</dbReference>
<feature type="chain" id="PRO_5002706375" evidence="1">
    <location>
        <begin position="20"/>
        <end position="57"/>
    </location>
</feature>
<dbReference type="HOGENOM" id="CLU_2997860_0_0_1"/>
<reference evidence="3" key="1">
    <citation type="journal article" date="2011" name="PLoS Genet.">
        <title>Genomic analysis of the necrotrophic fungal pathogens Sclerotinia sclerotiorum and Botrytis cinerea.</title>
        <authorList>
            <person name="Amselem J."/>
            <person name="Cuomo C.A."/>
            <person name="van Kan J.A."/>
            <person name="Viaud M."/>
            <person name="Benito E.P."/>
            <person name="Couloux A."/>
            <person name="Coutinho P.M."/>
            <person name="de Vries R.P."/>
            <person name="Dyer P.S."/>
            <person name="Fillinger S."/>
            <person name="Fournier E."/>
            <person name="Gout L."/>
            <person name="Hahn M."/>
            <person name="Kohn L."/>
            <person name="Lapalu N."/>
            <person name="Plummer K.M."/>
            <person name="Pradier J.M."/>
            <person name="Quevillon E."/>
            <person name="Sharon A."/>
            <person name="Simon A."/>
            <person name="ten Have A."/>
            <person name="Tudzynski B."/>
            <person name="Tudzynski P."/>
            <person name="Wincker P."/>
            <person name="Andrew M."/>
            <person name="Anthouard V."/>
            <person name="Beever R.E."/>
            <person name="Beffa R."/>
            <person name="Benoit I."/>
            <person name="Bouzid O."/>
            <person name="Brault B."/>
            <person name="Chen Z."/>
            <person name="Choquer M."/>
            <person name="Collemare J."/>
            <person name="Cotton P."/>
            <person name="Danchin E.G."/>
            <person name="Da Silva C."/>
            <person name="Gautier A."/>
            <person name="Giraud C."/>
            <person name="Giraud T."/>
            <person name="Gonzalez C."/>
            <person name="Grossetete S."/>
            <person name="Guldener U."/>
            <person name="Henrissat B."/>
            <person name="Howlett B.J."/>
            <person name="Kodira C."/>
            <person name="Kretschmer M."/>
            <person name="Lappartient A."/>
            <person name="Leroch M."/>
            <person name="Levis C."/>
            <person name="Mauceli E."/>
            <person name="Neuveglise C."/>
            <person name="Oeser B."/>
            <person name="Pearson M."/>
            <person name="Poulain J."/>
            <person name="Poussereau N."/>
            <person name="Quesneville H."/>
            <person name="Rascle C."/>
            <person name="Schumacher J."/>
            <person name="Segurens B."/>
            <person name="Sexton A."/>
            <person name="Silva E."/>
            <person name="Sirven C."/>
            <person name="Soanes D.M."/>
            <person name="Talbot N.J."/>
            <person name="Templeton M."/>
            <person name="Yandava C."/>
            <person name="Yarden O."/>
            <person name="Zeng Q."/>
            <person name="Rollins J.A."/>
            <person name="Lebrun M.H."/>
            <person name="Dickman M."/>
        </authorList>
    </citation>
    <scope>NUCLEOTIDE SEQUENCE [LARGE SCALE GENOMIC DNA]</scope>
    <source>
        <strain evidence="3">ATCC 18683 / 1980 / Ss-1</strain>
    </source>
</reference>
<dbReference type="InParanoid" id="A7EYM6"/>
<organism evidence="2 3">
    <name type="scientific">Sclerotinia sclerotiorum (strain ATCC 18683 / 1980 / Ss-1)</name>
    <name type="common">White mold</name>
    <name type="synonym">Whetzelinia sclerotiorum</name>
    <dbReference type="NCBI Taxonomy" id="665079"/>
    <lineage>
        <taxon>Eukaryota</taxon>
        <taxon>Fungi</taxon>
        <taxon>Dikarya</taxon>
        <taxon>Ascomycota</taxon>
        <taxon>Pezizomycotina</taxon>
        <taxon>Leotiomycetes</taxon>
        <taxon>Helotiales</taxon>
        <taxon>Sclerotiniaceae</taxon>
        <taxon>Sclerotinia</taxon>
    </lineage>
</organism>
<proteinExistence type="predicted"/>
<evidence type="ECO:0000313" key="3">
    <source>
        <dbReference type="Proteomes" id="UP000001312"/>
    </source>
</evidence>
<sequence>MLRSIVLQFGLVTCRLVTCFPGKQFTEIKAAMVVDLSYHILSYLSRAADPSLEPPLW</sequence>
<keyword evidence="3" id="KW-1185">Reference proteome</keyword>
<gene>
    <name evidence="2" type="ORF">SS1G_10442</name>
</gene>
<dbReference type="Proteomes" id="UP000001312">
    <property type="component" value="Unassembled WGS sequence"/>
</dbReference>
<evidence type="ECO:0000313" key="2">
    <source>
        <dbReference type="EMBL" id="EDN94568.1"/>
    </source>
</evidence>
<feature type="signal peptide" evidence="1">
    <location>
        <begin position="1"/>
        <end position="19"/>
    </location>
</feature>
<keyword evidence="1" id="KW-0732">Signal</keyword>
<dbReference type="KEGG" id="ssl:SS1G_10442"/>
<name>A7EYM6_SCLS1</name>
<accession>A7EYM6</accession>
<evidence type="ECO:0000256" key="1">
    <source>
        <dbReference type="SAM" id="SignalP"/>
    </source>
</evidence>
<protein>
    <submittedName>
        <fullName evidence="2">Uncharacterized protein</fullName>
    </submittedName>
</protein>